<comment type="catalytic activity">
    <reaction evidence="1">
        <text>a long-chain primary fatty alcohol + O2 = a long-chain fatty aldehyde + H2O2</text>
        <dbReference type="Rhea" id="RHEA:22756"/>
        <dbReference type="ChEBI" id="CHEBI:15379"/>
        <dbReference type="ChEBI" id="CHEBI:16240"/>
        <dbReference type="ChEBI" id="CHEBI:17176"/>
        <dbReference type="ChEBI" id="CHEBI:77396"/>
        <dbReference type="EC" id="1.1.3.20"/>
    </reaction>
</comment>
<gene>
    <name evidence="14" type="ORF">KDK_62840</name>
</gene>
<name>A0A402ATS3_9CHLR</name>
<organism evidence="14 15">
    <name type="scientific">Dictyobacter kobayashii</name>
    <dbReference type="NCBI Taxonomy" id="2014872"/>
    <lineage>
        <taxon>Bacteria</taxon>
        <taxon>Bacillati</taxon>
        <taxon>Chloroflexota</taxon>
        <taxon>Ktedonobacteria</taxon>
        <taxon>Ktedonobacterales</taxon>
        <taxon>Dictyobacteraceae</taxon>
        <taxon>Dictyobacter</taxon>
    </lineage>
</organism>
<evidence type="ECO:0000256" key="11">
    <source>
        <dbReference type="ARBA" id="ARBA00023136"/>
    </source>
</evidence>
<dbReference type="Proteomes" id="UP000287188">
    <property type="component" value="Unassembled WGS sequence"/>
</dbReference>
<dbReference type="PIRSF" id="PIRSF028937">
    <property type="entry name" value="Lg_Ch_AO"/>
    <property type="match status" value="1"/>
</dbReference>
<keyword evidence="9" id="KW-1133">Transmembrane helix</keyword>
<comment type="subcellular location">
    <subcellularLocation>
        <location evidence="3">Membrane</location>
    </subcellularLocation>
</comment>
<dbReference type="InterPro" id="IPR000172">
    <property type="entry name" value="GMC_OxRdtase_N"/>
</dbReference>
<evidence type="ECO:0000256" key="6">
    <source>
        <dbReference type="ARBA" id="ARBA00022630"/>
    </source>
</evidence>
<dbReference type="Gene3D" id="3.50.50.60">
    <property type="entry name" value="FAD/NAD(P)-binding domain"/>
    <property type="match status" value="2"/>
</dbReference>
<dbReference type="AlphaFoldDB" id="A0A402ATS3"/>
<evidence type="ECO:0000256" key="1">
    <source>
        <dbReference type="ARBA" id="ARBA00000920"/>
    </source>
</evidence>
<accession>A0A402ATS3</accession>
<evidence type="ECO:0000313" key="15">
    <source>
        <dbReference type="Proteomes" id="UP000287188"/>
    </source>
</evidence>
<evidence type="ECO:0000256" key="2">
    <source>
        <dbReference type="ARBA" id="ARBA00003842"/>
    </source>
</evidence>
<comment type="function">
    <text evidence="2">Long-chain fatty alcohol oxidase involved in the omega-oxidation pathway of lipid degradation.</text>
</comment>
<dbReference type="InterPro" id="IPR036188">
    <property type="entry name" value="FAD/NAD-bd_sf"/>
</dbReference>
<dbReference type="Pfam" id="PF00732">
    <property type="entry name" value="GMC_oxred_N"/>
    <property type="match status" value="1"/>
</dbReference>
<keyword evidence="11" id="KW-0472">Membrane</keyword>
<keyword evidence="15" id="KW-1185">Reference proteome</keyword>
<comment type="caution">
    <text evidence="14">The sequence shown here is derived from an EMBL/GenBank/DDBJ whole genome shotgun (WGS) entry which is preliminary data.</text>
</comment>
<protein>
    <recommendedName>
        <fullName evidence="5">long-chain-alcohol oxidase</fullName>
        <ecNumber evidence="5">1.1.3.20</ecNumber>
    </recommendedName>
</protein>
<dbReference type="InterPro" id="IPR012400">
    <property type="entry name" value="Long_Oxdase"/>
</dbReference>
<evidence type="ECO:0000313" key="14">
    <source>
        <dbReference type="EMBL" id="GCE22484.1"/>
    </source>
</evidence>
<dbReference type="GO" id="GO:0050660">
    <property type="term" value="F:flavin adenine dinucleotide binding"/>
    <property type="evidence" value="ECO:0007669"/>
    <property type="project" value="InterPro"/>
</dbReference>
<reference evidence="15" key="1">
    <citation type="submission" date="2018-12" db="EMBL/GenBank/DDBJ databases">
        <title>Tengunoibacter tsumagoiensis gen. nov., sp. nov., Dictyobacter kobayashii sp. nov., D. alpinus sp. nov., and D. joshuensis sp. nov. and description of Dictyobacteraceae fam. nov. within the order Ktedonobacterales isolated from Tengu-no-mugimeshi.</title>
        <authorList>
            <person name="Wang C.M."/>
            <person name="Zheng Y."/>
            <person name="Sakai Y."/>
            <person name="Toyoda A."/>
            <person name="Minakuchi Y."/>
            <person name="Abe K."/>
            <person name="Yokota A."/>
            <person name="Yabe S."/>
        </authorList>
    </citation>
    <scope>NUCLEOTIDE SEQUENCE [LARGE SCALE GENOMIC DNA]</scope>
    <source>
        <strain evidence="15">Uno11</strain>
    </source>
</reference>
<dbReference type="RefSeq" id="WP_126555364.1">
    <property type="nucleotide sequence ID" value="NZ_BIFS01000002.1"/>
</dbReference>
<proteinExistence type="inferred from homology"/>
<feature type="domain" description="Glucose-methanol-choline oxidoreductase C-terminal" evidence="13">
    <location>
        <begin position="530"/>
        <end position="673"/>
    </location>
</feature>
<keyword evidence="8" id="KW-0274">FAD</keyword>
<sequence length="684" mass="74601">MDVTSSSPQTNTQSPAASWLADDEFRVLEAICETFFPTLDPPANSDKAQATYYRASASDLHLALLIAETLGQEDEEARADVRRLLALLRSPATGLLLAGAPRPFAALSFKQREKYLLAMAHSPLAQLRQGYQVFKRLTGFLFYATPDPHGHNPSWEALDYQPAGPPPAAPRPLKPLTIEQDSILECDAVVIGSGAGGGVVAGELALAGKNVIVLEKGGYQSEADFTLQEAQAMADLYLKRGLLSSKDMGIAILAGSTLGGGTIVNWDTSFRTPPDILAEWEQLSGLPDVFTGTALQESFAAVEQRIQINTANSAHNRQNQLLFDGAQALGYHAESLRRNAVDCEQRCGTCGFGCRFGCKQSTLKTYLQDAYEHGARIIVHCSAERVLIEQGRATGVEATVYNPESNTSRRLTIRARTVVVAAGTIHSPAILLRSGLTNQHIGRHLHLHPTSTIGGRYPEQVYPWQGVMQSAYSNQFGHLHDNYGYKLEVAPTHPGLLGMGTPWHSAREYRESMSYSAYLATIIILTRDKGEGTVTLDRHGEPVINYVTSVFDRQHLLHGLRQAARVHFAAGANEVVSLQSKRSQLTRQQVDNQGERAWQHFDRQLERNGLGVNRLIMYSAHQMGTCRMGKDPAQSVTDAHSQVHGVQGLFVCDGSVFPAASGVNPMLSIMGLAHQAAQYIKTTL</sequence>
<dbReference type="GO" id="GO:0016020">
    <property type="term" value="C:membrane"/>
    <property type="evidence" value="ECO:0007669"/>
    <property type="project" value="UniProtKB-SubCell"/>
</dbReference>
<evidence type="ECO:0000256" key="3">
    <source>
        <dbReference type="ARBA" id="ARBA00004370"/>
    </source>
</evidence>
<dbReference type="Pfam" id="PF05199">
    <property type="entry name" value="GMC_oxred_C"/>
    <property type="match status" value="1"/>
</dbReference>
<dbReference type="GO" id="GO:0046577">
    <property type="term" value="F:long-chain-alcohol oxidase activity"/>
    <property type="evidence" value="ECO:0007669"/>
    <property type="project" value="UniProtKB-EC"/>
</dbReference>
<evidence type="ECO:0000256" key="10">
    <source>
        <dbReference type="ARBA" id="ARBA00023002"/>
    </source>
</evidence>
<evidence type="ECO:0000256" key="9">
    <source>
        <dbReference type="ARBA" id="ARBA00022989"/>
    </source>
</evidence>
<dbReference type="SUPFAM" id="SSF51905">
    <property type="entry name" value="FAD/NAD(P)-binding domain"/>
    <property type="match status" value="1"/>
</dbReference>
<dbReference type="EC" id="1.1.3.20" evidence="5"/>
<evidence type="ECO:0000259" key="13">
    <source>
        <dbReference type="Pfam" id="PF05199"/>
    </source>
</evidence>
<feature type="domain" description="Glucose-methanol-choline oxidoreductase N-terminal" evidence="12">
    <location>
        <begin position="233"/>
        <end position="449"/>
    </location>
</feature>
<evidence type="ECO:0000256" key="4">
    <source>
        <dbReference type="ARBA" id="ARBA00010790"/>
    </source>
</evidence>
<dbReference type="PANTHER" id="PTHR46056:SF12">
    <property type="entry name" value="LONG-CHAIN-ALCOHOL OXIDASE"/>
    <property type="match status" value="1"/>
</dbReference>
<keyword evidence="6" id="KW-0285">Flavoprotein</keyword>
<evidence type="ECO:0000259" key="12">
    <source>
        <dbReference type="Pfam" id="PF00732"/>
    </source>
</evidence>
<evidence type="ECO:0000256" key="7">
    <source>
        <dbReference type="ARBA" id="ARBA00022692"/>
    </source>
</evidence>
<dbReference type="InterPro" id="IPR007867">
    <property type="entry name" value="GMC_OxRtase_C"/>
</dbReference>
<dbReference type="OrthoDB" id="9787779at2"/>
<evidence type="ECO:0000256" key="8">
    <source>
        <dbReference type="ARBA" id="ARBA00022827"/>
    </source>
</evidence>
<dbReference type="EMBL" id="BIFS01000002">
    <property type="protein sequence ID" value="GCE22484.1"/>
    <property type="molecule type" value="Genomic_DNA"/>
</dbReference>
<dbReference type="PANTHER" id="PTHR46056">
    <property type="entry name" value="LONG-CHAIN-ALCOHOL OXIDASE"/>
    <property type="match status" value="1"/>
</dbReference>
<comment type="similarity">
    <text evidence="4">Belongs to the GMC oxidoreductase family.</text>
</comment>
<keyword evidence="7" id="KW-0812">Transmembrane</keyword>
<keyword evidence="10" id="KW-0560">Oxidoreductase</keyword>
<evidence type="ECO:0000256" key="5">
    <source>
        <dbReference type="ARBA" id="ARBA00013125"/>
    </source>
</evidence>